<dbReference type="PANTHER" id="PTHR37017:SF3">
    <property type="entry name" value="AB HYDROLASE-1 DOMAIN-CONTAINING PROTEIN"/>
    <property type="match status" value="1"/>
</dbReference>
<dbReference type="OrthoDB" id="1263307at2759"/>
<reference evidence="2" key="1">
    <citation type="journal article" date="2020" name="Stud. Mycol.">
        <title>101 Dothideomycetes genomes: a test case for predicting lifestyles and emergence of pathogens.</title>
        <authorList>
            <person name="Haridas S."/>
            <person name="Albert R."/>
            <person name="Binder M."/>
            <person name="Bloem J."/>
            <person name="Labutti K."/>
            <person name="Salamov A."/>
            <person name="Andreopoulos B."/>
            <person name="Baker S."/>
            <person name="Barry K."/>
            <person name="Bills G."/>
            <person name="Bluhm B."/>
            <person name="Cannon C."/>
            <person name="Castanera R."/>
            <person name="Culley D."/>
            <person name="Daum C."/>
            <person name="Ezra D."/>
            <person name="Gonzalez J."/>
            <person name="Henrissat B."/>
            <person name="Kuo A."/>
            <person name="Liang C."/>
            <person name="Lipzen A."/>
            <person name="Lutzoni F."/>
            <person name="Magnuson J."/>
            <person name="Mondo S."/>
            <person name="Nolan M."/>
            <person name="Ohm R."/>
            <person name="Pangilinan J."/>
            <person name="Park H.-J."/>
            <person name="Ramirez L."/>
            <person name="Alfaro M."/>
            <person name="Sun H."/>
            <person name="Tritt A."/>
            <person name="Yoshinaga Y."/>
            <person name="Zwiers L.-H."/>
            <person name="Turgeon B."/>
            <person name="Goodwin S."/>
            <person name="Spatafora J."/>
            <person name="Crous P."/>
            <person name="Grigoriev I."/>
        </authorList>
    </citation>
    <scope>NUCLEOTIDE SEQUENCE</scope>
    <source>
        <strain evidence="2">Tuck. ex Michener</strain>
    </source>
</reference>
<dbReference type="Proteomes" id="UP000800092">
    <property type="component" value="Unassembled WGS sequence"/>
</dbReference>
<dbReference type="Gene3D" id="3.40.50.1820">
    <property type="entry name" value="alpha/beta hydrolase"/>
    <property type="match status" value="1"/>
</dbReference>
<sequence>MRRCVPTLHALLHKVLANRGNTIVLVVHSAGGFIGANAVPGLTLADRKSAGLPGGVINIIAIMATLVREAKLDQCSPFFESRGERLFVKDPEKTLVNDLSQDIAKPEWDRPPKYGPFLFDRVSSIYLIYKGNNATLVELQMTWAELAKSEIRECDAGHLVMLSQSRIVVDLIKDAVESVA</sequence>
<proteinExistence type="predicted"/>
<organism evidence="2 3">
    <name type="scientific">Viridothelium virens</name>
    <name type="common">Speckled blister lichen</name>
    <name type="synonym">Trypethelium virens</name>
    <dbReference type="NCBI Taxonomy" id="1048519"/>
    <lineage>
        <taxon>Eukaryota</taxon>
        <taxon>Fungi</taxon>
        <taxon>Dikarya</taxon>
        <taxon>Ascomycota</taxon>
        <taxon>Pezizomycotina</taxon>
        <taxon>Dothideomycetes</taxon>
        <taxon>Dothideomycetes incertae sedis</taxon>
        <taxon>Trypetheliales</taxon>
        <taxon>Trypetheliaceae</taxon>
        <taxon>Viridothelium</taxon>
    </lineage>
</organism>
<evidence type="ECO:0000313" key="3">
    <source>
        <dbReference type="Proteomes" id="UP000800092"/>
    </source>
</evidence>
<dbReference type="EMBL" id="ML991866">
    <property type="protein sequence ID" value="KAF2229343.1"/>
    <property type="molecule type" value="Genomic_DNA"/>
</dbReference>
<name>A0A6A6GVJ6_VIRVR</name>
<dbReference type="InterPro" id="IPR000073">
    <property type="entry name" value="AB_hydrolase_1"/>
</dbReference>
<dbReference type="PANTHER" id="PTHR37017">
    <property type="entry name" value="AB HYDROLASE-1 DOMAIN-CONTAINING PROTEIN-RELATED"/>
    <property type="match status" value="1"/>
</dbReference>
<dbReference type="AlphaFoldDB" id="A0A6A6GVJ6"/>
<gene>
    <name evidence="2" type="ORF">EV356DRAFT_510978</name>
</gene>
<keyword evidence="3" id="KW-1185">Reference proteome</keyword>
<dbReference type="Pfam" id="PF12697">
    <property type="entry name" value="Abhydrolase_6"/>
    <property type="match status" value="1"/>
</dbReference>
<dbReference type="InterPro" id="IPR029058">
    <property type="entry name" value="AB_hydrolase_fold"/>
</dbReference>
<dbReference type="InterPro" id="IPR052897">
    <property type="entry name" value="Sec-Metab_Biosynth_Hydrolase"/>
</dbReference>
<dbReference type="SUPFAM" id="SSF53474">
    <property type="entry name" value="alpha/beta-Hydrolases"/>
    <property type="match status" value="1"/>
</dbReference>
<evidence type="ECO:0000313" key="2">
    <source>
        <dbReference type="EMBL" id="KAF2229343.1"/>
    </source>
</evidence>
<protein>
    <recommendedName>
        <fullName evidence="1">AB hydrolase-1 domain-containing protein</fullName>
    </recommendedName>
</protein>
<evidence type="ECO:0000259" key="1">
    <source>
        <dbReference type="Pfam" id="PF12697"/>
    </source>
</evidence>
<accession>A0A6A6GVJ6</accession>
<feature type="domain" description="AB hydrolase-1" evidence="1">
    <location>
        <begin position="9"/>
        <end position="170"/>
    </location>
</feature>